<evidence type="ECO:0000256" key="4">
    <source>
        <dbReference type="ARBA" id="ARBA00022475"/>
    </source>
</evidence>
<dbReference type="EMBL" id="CP001614">
    <property type="protein sequence ID" value="ACR13285.1"/>
    <property type="molecule type" value="Genomic_DNA"/>
</dbReference>
<reference evidence="10 11" key="1">
    <citation type="journal article" date="2009" name="PLoS ONE">
        <title>The complete genome of Teredinibacter turnerae T7901: an intracellular endosymbiont of marine wood-boring bivalves (shipworms).</title>
        <authorList>
            <person name="Yang J.C."/>
            <person name="Madupu R."/>
            <person name="Durkin A.S."/>
            <person name="Ekborg N.A."/>
            <person name="Pedamallu C.S."/>
            <person name="Hostetler J.B."/>
            <person name="Radune D."/>
            <person name="Toms B.S."/>
            <person name="Henrissat B."/>
            <person name="Coutinho P.M."/>
            <person name="Schwarz S."/>
            <person name="Field L."/>
            <person name="Trindade-Silva A.E."/>
            <person name="Soares C.A.G."/>
            <person name="Elshahawi S."/>
            <person name="Hanora A."/>
            <person name="Schmidt E.W."/>
            <person name="Haygood M.G."/>
            <person name="Posfai J."/>
            <person name="Benner J."/>
            <person name="Madinger C."/>
            <person name="Nove J."/>
            <person name="Anton B."/>
            <person name="Chaudhary K."/>
            <person name="Foster J."/>
            <person name="Holman A."/>
            <person name="Kumar S."/>
            <person name="Lessard P.A."/>
            <person name="Luyten Y.A."/>
            <person name="Slatko B."/>
            <person name="Wood N."/>
            <person name="Wu B."/>
            <person name="Teplitski M."/>
            <person name="Mougous J.D."/>
            <person name="Ward N."/>
            <person name="Eisen J.A."/>
            <person name="Badger J.H."/>
            <person name="Distel D.L."/>
        </authorList>
    </citation>
    <scope>NUCLEOTIDE SEQUENCE [LARGE SCALE GENOMIC DNA]</scope>
    <source>
        <strain evidence="11">ATCC 39867 / T7901</strain>
    </source>
</reference>
<gene>
    <name evidence="10" type="ordered locus">TERTU_4692</name>
</gene>
<keyword evidence="5 9" id="KW-0732">Signal</keyword>
<evidence type="ECO:0000313" key="10">
    <source>
        <dbReference type="EMBL" id="ACR13285.1"/>
    </source>
</evidence>
<evidence type="ECO:0000256" key="8">
    <source>
        <dbReference type="ARBA" id="ARBA00023288"/>
    </source>
</evidence>
<evidence type="ECO:0000313" key="11">
    <source>
        <dbReference type="Proteomes" id="UP000009080"/>
    </source>
</evidence>
<evidence type="ECO:0000256" key="1">
    <source>
        <dbReference type="ARBA" id="ARBA00003989"/>
    </source>
</evidence>
<keyword evidence="7" id="KW-0564">Palmitate</keyword>
<dbReference type="eggNOG" id="COG1462">
    <property type="taxonomic scope" value="Bacteria"/>
</dbReference>
<dbReference type="PANTHER" id="PTHR41164">
    <property type="entry name" value="CURLI PRODUCTION ASSEMBLY/TRANSPORT COMPONENT CSGG"/>
    <property type="match status" value="1"/>
</dbReference>
<dbReference type="Gene3D" id="3.40.50.10610">
    <property type="entry name" value="ABC-type transport auxiliary lipoprotein component"/>
    <property type="match status" value="1"/>
</dbReference>
<comment type="similarity">
    <text evidence="2">Belongs to the CsgG family.</text>
</comment>
<dbReference type="STRING" id="377629.TERTU_4692"/>
<evidence type="ECO:0000256" key="3">
    <source>
        <dbReference type="ARBA" id="ARBA00014028"/>
    </source>
</evidence>
<sequence>MTSATTLRLLLIGVLLSAAGCSTTESHKTLETAKVQSYGTVYNGEKTTLTVAKFENRSDYMRGLFSSGKDQLSSQAKTILLTHLQQTNRFKLVDRENLDELQFEASTRGNQQALKGARYAVTGAVTEFGRKSVGDQQFFGVFGAGKTQIAYAKVMLNVVDVVSSEIVYSVQGAGEYSLSEREVLGFGSNAGYDSTLNGKVLNLAITEAVNNMVKDLDSKALQLLAINQQSRTFF</sequence>
<dbReference type="GO" id="GO:0030288">
    <property type="term" value="C:outer membrane-bounded periplasmic space"/>
    <property type="evidence" value="ECO:0007669"/>
    <property type="project" value="InterPro"/>
</dbReference>
<dbReference type="RefSeq" id="WP_015819398.1">
    <property type="nucleotide sequence ID" value="NC_012997.1"/>
</dbReference>
<evidence type="ECO:0000256" key="2">
    <source>
        <dbReference type="ARBA" id="ARBA00008899"/>
    </source>
</evidence>
<keyword evidence="8" id="KW-0449">Lipoprotein</keyword>
<evidence type="ECO:0000256" key="7">
    <source>
        <dbReference type="ARBA" id="ARBA00023139"/>
    </source>
</evidence>
<dbReference type="InterPro" id="IPR005534">
    <property type="entry name" value="Curli_assmbl/transp-comp_CsgG"/>
</dbReference>
<keyword evidence="6" id="KW-0472">Membrane</keyword>
<feature type="signal peptide" evidence="9">
    <location>
        <begin position="1"/>
        <end position="18"/>
    </location>
</feature>
<keyword evidence="4" id="KW-1003">Cell membrane</keyword>
<dbReference type="SUPFAM" id="SSF52964">
    <property type="entry name" value="TolB, N-terminal domain"/>
    <property type="match status" value="1"/>
</dbReference>
<comment type="function">
    <text evidence="1">May be involved in the biogenesis of curli organelles.</text>
</comment>
<dbReference type="Proteomes" id="UP000009080">
    <property type="component" value="Chromosome"/>
</dbReference>
<evidence type="ECO:0000256" key="5">
    <source>
        <dbReference type="ARBA" id="ARBA00022729"/>
    </source>
</evidence>
<accession>C5BKH4</accession>
<organism evidence="10 11">
    <name type="scientific">Teredinibacter turnerae (strain ATCC 39867 / T7901)</name>
    <dbReference type="NCBI Taxonomy" id="377629"/>
    <lineage>
        <taxon>Bacteria</taxon>
        <taxon>Pseudomonadati</taxon>
        <taxon>Pseudomonadota</taxon>
        <taxon>Gammaproteobacteria</taxon>
        <taxon>Cellvibrionales</taxon>
        <taxon>Cellvibrionaceae</taxon>
        <taxon>Teredinibacter</taxon>
    </lineage>
</organism>
<dbReference type="OrthoDB" id="9793163at2"/>
<dbReference type="KEGG" id="ttu:TERTU_4692"/>
<dbReference type="PANTHER" id="PTHR41164:SF1">
    <property type="entry name" value="CURLI PRODUCTION ASSEMBLY_TRANSPORT COMPONENT CSGG"/>
    <property type="match status" value="1"/>
</dbReference>
<feature type="chain" id="PRO_5002948807" description="Curli production assembly/transport component CsgG" evidence="9">
    <location>
        <begin position="19"/>
        <end position="234"/>
    </location>
</feature>
<dbReference type="AlphaFoldDB" id="C5BKH4"/>
<dbReference type="Pfam" id="PF03783">
    <property type="entry name" value="CsgG"/>
    <property type="match status" value="1"/>
</dbReference>
<protein>
    <recommendedName>
        <fullName evidence="3">Curli production assembly/transport component CsgG</fullName>
    </recommendedName>
</protein>
<keyword evidence="11" id="KW-1185">Reference proteome</keyword>
<name>C5BKH4_TERTT</name>
<dbReference type="HOGENOM" id="CLU_074310_1_0_6"/>
<proteinExistence type="inferred from homology"/>
<evidence type="ECO:0000256" key="6">
    <source>
        <dbReference type="ARBA" id="ARBA00023136"/>
    </source>
</evidence>
<evidence type="ECO:0000256" key="9">
    <source>
        <dbReference type="SAM" id="SignalP"/>
    </source>
</evidence>